<dbReference type="AlphaFoldDB" id="A0A0L1JW15"/>
<accession>A0A0L1JW15</accession>
<feature type="domain" description="Glycosyltransferase subfamily 4-like N-terminal" evidence="5">
    <location>
        <begin position="80"/>
        <end position="184"/>
    </location>
</feature>
<keyword evidence="7" id="KW-1185">Reference proteome</keyword>
<evidence type="ECO:0000256" key="1">
    <source>
        <dbReference type="ARBA" id="ARBA00009481"/>
    </source>
</evidence>
<keyword evidence="2" id="KW-0328">Glycosyltransferase</keyword>
<evidence type="ECO:0000256" key="2">
    <source>
        <dbReference type="ARBA" id="ARBA00022676"/>
    </source>
</evidence>
<reference evidence="6 7" key="1">
    <citation type="journal article" date="2015" name="Int. J. Syst. Evol. Microbiol.">
        <title>Aestuariivita atlantica sp. nov., isolated from deep sea sediment of the Atlantic Ocean.</title>
        <authorList>
            <person name="Li G."/>
            <person name="Lai Q."/>
            <person name="Du Y."/>
            <person name="Liu X."/>
            <person name="Sun F."/>
            <person name="Shao Z."/>
        </authorList>
    </citation>
    <scope>NUCLEOTIDE SEQUENCE [LARGE SCALE GENOMIC DNA]</scope>
    <source>
        <strain evidence="6 7">22II-S11-z3</strain>
    </source>
</reference>
<evidence type="ECO:0000313" key="6">
    <source>
        <dbReference type="EMBL" id="KNG95598.1"/>
    </source>
</evidence>
<protein>
    <submittedName>
        <fullName evidence="6">Glycosyl transferase family 1</fullName>
    </submittedName>
</protein>
<evidence type="ECO:0000256" key="3">
    <source>
        <dbReference type="ARBA" id="ARBA00022679"/>
    </source>
</evidence>
<proteinExistence type="inferred from homology"/>
<dbReference type="InterPro" id="IPR028098">
    <property type="entry name" value="Glyco_trans_4-like_N"/>
</dbReference>
<evidence type="ECO:0000259" key="5">
    <source>
        <dbReference type="Pfam" id="PF13439"/>
    </source>
</evidence>
<organism evidence="6 7">
    <name type="scientific">Pseudaestuariivita atlantica</name>
    <dbReference type="NCBI Taxonomy" id="1317121"/>
    <lineage>
        <taxon>Bacteria</taxon>
        <taxon>Pseudomonadati</taxon>
        <taxon>Pseudomonadota</taxon>
        <taxon>Alphaproteobacteria</taxon>
        <taxon>Rhodobacterales</taxon>
        <taxon>Paracoccaceae</taxon>
        <taxon>Pseudaestuariivita</taxon>
    </lineage>
</organism>
<keyword evidence="3 6" id="KW-0808">Transferase</keyword>
<dbReference type="InterPro" id="IPR001296">
    <property type="entry name" value="Glyco_trans_1"/>
</dbReference>
<dbReference type="STRING" id="1317121.ATO11_03180"/>
<evidence type="ECO:0000259" key="4">
    <source>
        <dbReference type="Pfam" id="PF00534"/>
    </source>
</evidence>
<name>A0A0L1JW15_9RHOB</name>
<dbReference type="SUPFAM" id="SSF53756">
    <property type="entry name" value="UDP-Glycosyltransferase/glycogen phosphorylase"/>
    <property type="match status" value="1"/>
</dbReference>
<dbReference type="GO" id="GO:0016757">
    <property type="term" value="F:glycosyltransferase activity"/>
    <property type="evidence" value="ECO:0007669"/>
    <property type="project" value="UniProtKB-KW"/>
</dbReference>
<dbReference type="OrthoDB" id="9790710at2"/>
<dbReference type="Pfam" id="PF00534">
    <property type="entry name" value="Glycos_transf_1"/>
    <property type="match status" value="1"/>
</dbReference>
<dbReference type="PANTHER" id="PTHR12526">
    <property type="entry name" value="GLYCOSYLTRANSFERASE"/>
    <property type="match status" value="1"/>
</dbReference>
<sequence>MKACIAVADYYVPGQTFVNRHIEKMFGGNTCVVAGRLNDKRPVDERFFERRARPVLGDVLKAPVMLPFNLWRYGTERVPFGRARVQLMAWLEEQKPDVILSEFGTQGVVLAPIAQAAGIPMFTYFRGSDASSRLREASVRRAYRQMFPRLTGVVAVSQFLLDNLADKAGVRHDNAHVIPSGVDVRWFAPEAKRPLSALAVGRMVEKKQPLMTLDAFAEARKVAPEATLTMVGDGPLLAPLRARVADLGLADAVSLPGALPHEQVREIAVTSEIFLQHSLTADDGNTEGLPTAIQEAMAAACVTVSTRHAGIPEAIDEEVTGFLVDERDAGGYTARVVEAFAMPSTQRAAMGARARDVACERFDNGKLLTKLEEVLTKAARG</sequence>
<dbReference type="PANTHER" id="PTHR12526:SF640">
    <property type="entry name" value="COLANIC ACID BIOSYNTHESIS GLYCOSYLTRANSFERASE WCAL-RELATED"/>
    <property type="match status" value="1"/>
</dbReference>
<evidence type="ECO:0000313" key="7">
    <source>
        <dbReference type="Proteomes" id="UP000036938"/>
    </source>
</evidence>
<comment type="similarity">
    <text evidence="1">Belongs to the glycosyltransferase group 1 family. Glycosyltransferase 4 subfamily.</text>
</comment>
<dbReference type="RefSeq" id="WP_050529337.1">
    <property type="nucleotide sequence ID" value="NZ_AQQZ01000001.1"/>
</dbReference>
<feature type="domain" description="Glycosyl transferase family 1" evidence="4">
    <location>
        <begin position="191"/>
        <end position="355"/>
    </location>
</feature>
<dbReference type="Proteomes" id="UP000036938">
    <property type="component" value="Unassembled WGS sequence"/>
</dbReference>
<dbReference type="Gene3D" id="3.40.50.2000">
    <property type="entry name" value="Glycogen Phosphorylase B"/>
    <property type="match status" value="2"/>
</dbReference>
<dbReference type="Pfam" id="PF13439">
    <property type="entry name" value="Glyco_transf_4"/>
    <property type="match status" value="1"/>
</dbReference>
<comment type="caution">
    <text evidence="6">The sequence shown here is derived from an EMBL/GenBank/DDBJ whole genome shotgun (WGS) entry which is preliminary data.</text>
</comment>
<gene>
    <name evidence="6" type="ORF">ATO11_03180</name>
</gene>
<dbReference type="EMBL" id="AQQZ01000001">
    <property type="protein sequence ID" value="KNG95598.1"/>
    <property type="molecule type" value="Genomic_DNA"/>
</dbReference>